<sequence>VLEEELRDSTWGWGKDGMGGESSDDDFFEPSDLDDEQSDGYDSDTLP</sequence>
<proteinExistence type="predicted"/>
<gene>
    <name evidence="1" type="ORF">ACOLOM_LOCUS14246</name>
</gene>
<reference evidence="1" key="1">
    <citation type="submission" date="2021-06" db="EMBL/GenBank/DDBJ databases">
        <authorList>
            <person name="Kallberg Y."/>
            <person name="Tangrot J."/>
            <person name="Rosling A."/>
        </authorList>
    </citation>
    <scope>NUCLEOTIDE SEQUENCE</scope>
    <source>
        <strain evidence="1">CL356</strain>
    </source>
</reference>
<dbReference type="Proteomes" id="UP000789525">
    <property type="component" value="Unassembled WGS sequence"/>
</dbReference>
<keyword evidence="2" id="KW-1185">Reference proteome</keyword>
<evidence type="ECO:0000313" key="2">
    <source>
        <dbReference type="Proteomes" id="UP000789525"/>
    </source>
</evidence>
<feature type="non-terminal residue" evidence="1">
    <location>
        <position position="47"/>
    </location>
</feature>
<feature type="non-terminal residue" evidence="1">
    <location>
        <position position="1"/>
    </location>
</feature>
<organism evidence="1 2">
    <name type="scientific">Acaulospora colombiana</name>
    <dbReference type="NCBI Taxonomy" id="27376"/>
    <lineage>
        <taxon>Eukaryota</taxon>
        <taxon>Fungi</taxon>
        <taxon>Fungi incertae sedis</taxon>
        <taxon>Mucoromycota</taxon>
        <taxon>Glomeromycotina</taxon>
        <taxon>Glomeromycetes</taxon>
        <taxon>Diversisporales</taxon>
        <taxon>Acaulosporaceae</taxon>
        <taxon>Acaulospora</taxon>
    </lineage>
</organism>
<dbReference type="EMBL" id="CAJVPT010070320">
    <property type="protein sequence ID" value="CAG8779195.1"/>
    <property type="molecule type" value="Genomic_DNA"/>
</dbReference>
<protein>
    <submittedName>
        <fullName evidence="1">3072_t:CDS:1</fullName>
    </submittedName>
</protein>
<name>A0ACA9R6R9_9GLOM</name>
<evidence type="ECO:0000313" key="1">
    <source>
        <dbReference type="EMBL" id="CAG8779195.1"/>
    </source>
</evidence>
<accession>A0ACA9R6R9</accession>
<comment type="caution">
    <text evidence="1">The sequence shown here is derived from an EMBL/GenBank/DDBJ whole genome shotgun (WGS) entry which is preliminary data.</text>
</comment>